<organism evidence="2 3">
    <name type="scientific">Gloeobacter morelensis MG652769</name>
    <dbReference type="NCBI Taxonomy" id="2781736"/>
    <lineage>
        <taxon>Bacteria</taxon>
        <taxon>Bacillati</taxon>
        <taxon>Cyanobacteriota</taxon>
        <taxon>Cyanophyceae</taxon>
        <taxon>Gloeobacterales</taxon>
        <taxon>Gloeobacteraceae</taxon>
        <taxon>Gloeobacter</taxon>
        <taxon>Gloeobacter morelensis</taxon>
    </lineage>
</organism>
<keyword evidence="3" id="KW-1185">Reference proteome</keyword>
<dbReference type="RefSeq" id="WP_230843471.1">
    <property type="nucleotide sequence ID" value="NZ_CP063845.1"/>
</dbReference>
<feature type="coiled-coil region" evidence="1">
    <location>
        <begin position="88"/>
        <end position="115"/>
    </location>
</feature>
<evidence type="ECO:0000313" key="3">
    <source>
        <dbReference type="Proteomes" id="UP001054846"/>
    </source>
</evidence>
<sequence>MITNGQPPDRIERIERVLEALVQQFGNQLGLITELRTGQVVLNQQLTQTLQHLAGTDSAVERMANILGEILPVMQNMQQQMLAQQDQMLTQQSQISTQQEQLQRHQERIEDLYRAQGHILRRLFGEEQGS</sequence>
<reference evidence="2 3" key="1">
    <citation type="journal article" date="2021" name="Genome Biol. Evol.">
        <title>Complete Genome Sequencing of a Novel Gloeobacter Species from a Waterfall Cave in Mexico.</title>
        <authorList>
            <person name="Saw J.H."/>
            <person name="Cardona T."/>
            <person name="Montejano G."/>
        </authorList>
    </citation>
    <scope>NUCLEOTIDE SEQUENCE [LARGE SCALE GENOMIC DNA]</scope>
    <source>
        <strain evidence="2">MG652769</strain>
    </source>
</reference>
<evidence type="ECO:0000256" key="1">
    <source>
        <dbReference type="SAM" id="Coils"/>
    </source>
</evidence>
<proteinExistence type="predicted"/>
<dbReference type="Proteomes" id="UP001054846">
    <property type="component" value="Chromosome"/>
</dbReference>
<keyword evidence="1" id="KW-0175">Coiled coil</keyword>
<protein>
    <submittedName>
        <fullName evidence="2">Uncharacterized protein</fullName>
    </submittedName>
</protein>
<accession>A0ABY3PRE4</accession>
<name>A0ABY3PRE4_9CYAN</name>
<dbReference type="EMBL" id="CP063845">
    <property type="protein sequence ID" value="UFP96225.1"/>
    <property type="molecule type" value="Genomic_DNA"/>
</dbReference>
<evidence type="ECO:0000313" key="2">
    <source>
        <dbReference type="EMBL" id="UFP96225.1"/>
    </source>
</evidence>
<gene>
    <name evidence="2" type="ORF">ISF26_08470</name>
</gene>